<evidence type="ECO:0000313" key="5">
    <source>
        <dbReference type="Proteomes" id="UP000440578"/>
    </source>
</evidence>
<gene>
    <name evidence="4" type="primary">RPGR_0</name>
    <name evidence="4" type="ORF">FJT64_019691</name>
</gene>
<dbReference type="PANTHER" id="PTHR22872">
    <property type="entry name" value="BTK-BINDING PROTEIN-RELATED"/>
    <property type="match status" value="1"/>
</dbReference>
<comment type="caution">
    <text evidence="4">The sequence shown here is derived from an EMBL/GenBank/DDBJ whole genome shotgun (WGS) entry which is preliminary data.</text>
</comment>
<evidence type="ECO:0000256" key="1">
    <source>
        <dbReference type="ARBA" id="ARBA00022737"/>
    </source>
</evidence>
<dbReference type="InterPro" id="IPR051625">
    <property type="entry name" value="Signaling_Regulatory_Domain"/>
</dbReference>
<keyword evidence="1" id="KW-0677">Repeat</keyword>
<dbReference type="EMBL" id="VIIS01000429">
    <property type="protein sequence ID" value="KAF0309160.1"/>
    <property type="molecule type" value="Genomic_DNA"/>
</dbReference>
<dbReference type="InterPro" id="IPR009091">
    <property type="entry name" value="RCC1/BLIP-II"/>
</dbReference>
<evidence type="ECO:0000256" key="3">
    <source>
        <dbReference type="SAM" id="MobiDB-lite"/>
    </source>
</evidence>
<evidence type="ECO:0000313" key="4">
    <source>
        <dbReference type="EMBL" id="KAF0309160.1"/>
    </source>
</evidence>
<dbReference type="AlphaFoldDB" id="A0A6A4WZH6"/>
<dbReference type="Gene3D" id="2.130.10.30">
    <property type="entry name" value="Regulator of chromosome condensation 1/beta-lactamase-inhibitor protein II"/>
    <property type="match status" value="1"/>
</dbReference>
<name>A0A6A4WZH6_AMPAM</name>
<proteinExistence type="predicted"/>
<feature type="repeat" description="RCC1" evidence="2">
    <location>
        <begin position="30"/>
        <end position="79"/>
    </location>
</feature>
<organism evidence="4 5">
    <name type="scientific">Amphibalanus amphitrite</name>
    <name type="common">Striped barnacle</name>
    <name type="synonym">Balanus amphitrite</name>
    <dbReference type="NCBI Taxonomy" id="1232801"/>
    <lineage>
        <taxon>Eukaryota</taxon>
        <taxon>Metazoa</taxon>
        <taxon>Ecdysozoa</taxon>
        <taxon>Arthropoda</taxon>
        <taxon>Crustacea</taxon>
        <taxon>Multicrustacea</taxon>
        <taxon>Cirripedia</taxon>
        <taxon>Thoracica</taxon>
        <taxon>Thoracicalcarea</taxon>
        <taxon>Balanomorpha</taxon>
        <taxon>Balanoidea</taxon>
        <taxon>Balanidae</taxon>
        <taxon>Amphibalaninae</taxon>
        <taxon>Amphibalanus</taxon>
    </lineage>
</organism>
<keyword evidence="5" id="KW-1185">Reference proteome</keyword>
<dbReference type="PROSITE" id="PS50012">
    <property type="entry name" value="RCC1_3"/>
    <property type="match status" value="2"/>
</dbReference>
<dbReference type="PROSITE" id="PS00626">
    <property type="entry name" value="RCC1_2"/>
    <property type="match status" value="2"/>
</dbReference>
<dbReference type="Proteomes" id="UP000440578">
    <property type="component" value="Unassembled WGS sequence"/>
</dbReference>
<dbReference type="Pfam" id="PF00415">
    <property type="entry name" value="RCC1"/>
    <property type="match status" value="2"/>
</dbReference>
<sequence length="223" mass="23739">MKLLSIACAAENTGGELMDQQTFPAGVRSGELYTFGENDDGQLGLGDREGRSRPTAVPRLGSVTRVGCGGQHTVALTESGEVWCFGGGSQGQLGLGSRLLTAPTPQLLSLGQLRAREVAAGHCHSAVVTEDHQLLTFGDSRHGKLCTGDEESNVFTPQPASEVRHLHVAMVVLGGCQTMVLVERRPVSPGRRSPQQLIANGLPPPSDDVHSSARQRRREREVS</sequence>
<feature type="repeat" description="RCC1" evidence="2">
    <location>
        <begin position="80"/>
        <end position="131"/>
    </location>
</feature>
<protein>
    <submittedName>
        <fullName evidence="4">X-linked retinitis pigmentosa GTPase regulator</fullName>
    </submittedName>
</protein>
<feature type="region of interest" description="Disordered" evidence="3">
    <location>
        <begin position="186"/>
        <end position="223"/>
    </location>
</feature>
<reference evidence="4 5" key="1">
    <citation type="submission" date="2019-07" db="EMBL/GenBank/DDBJ databases">
        <title>Draft genome assembly of a fouling barnacle, Amphibalanus amphitrite (Darwin, 1854): The first reference genome for Thecostraca.</title>
        <authorList>
            <person name="Kim W."/>
        </authorList>
    </citation>
    <scope>NUCLEOTIDE SEQUENCE [LARGE SCALE GENOMIC DNA]</scope>
    <source>
        <strain evidence="4">SNU_AA5</strain>
        <tissue evidence="4">Soma without cirri and trophi</tissue>
    </source>
</reference>
<accession>A0A6A4WZH6</accession>
<dbReference type="SUPFAM" id="SSF50985">
    <property type="entry name" value="RCC1/BLIP-II"/>
    <property type="match status" value="1"/>
</dbReference>
<evidence type="ECO:0000256" key="2">
    <source>
        <dbReference type="PROSITE-ProRule" id="PRU00235"/>
    </source>
</evidence>
<dbReference type="PANTHER" id="PTHR22872:SF9">
    <property type="entry name" value="X-LINKED RETINITIS PIGMENTOSA GTPASE REGULATOR"/>
    <property type="match status" value="1"/>
</dbReference>
<dbReference type="InterPro" id="IPR000408">
    <property type="entry name" value="Reg_chr_condens"/>
</dbReference>
<dbReference type="PRINTS" id="PR00633">
    <property type="entry name" value="RCCNDNSATION"/>
</dbReference>